<dbReference type="EMBL" id="MK500379">
    <property type="protein sequence ID" value="QBK88210.1"/>
    <property type="molecule type" value="Genomic_DNA"/>
</dbReference>
<name>A0A481YYZ9_9VIRU</name>
<evidence type="ECO:0000313" key="1">
    <source>
        <dbReference type="EMBL" id="QBK88210.1"/>
    </source>
</evidence>
<sequence>MVGGRWSVVGGRWLVGGGGGADVVVAAQLQEIMEAEPAPSCWLACASRYHHRRRPDLPLLRKADQNRFRGAL</sequence>
<proteinExistence type="predicted"/>
<reference evidence="1" key="1">
    <citation type="journal article" date="2019" name="MBio">
        <title>Virus Genomes from Deep Sea Sediments Expand the Ocean Megavirome and Support Independent Origins of Viral Gigantism.</title>
        <authorList>
            <person name="Backstrom D."/>
            <person name="Yutin N."/>
            <person name="Jorgensen S.L."/>
            <person name="Dharamshi J."/>
            <person name="Homa F."/>
            <person name="Zaremba-Niedwiedzka K."/>
            <person name="Spang A."/>
            <person name="Wolf Y.I."/>
            <person name="Koonin E.V."/>
            <person name="Ettema T.J."/>
        </authorList>
    </citation>
    <scope>NUCLEOTIDE SEQUENCE</scope>
</reference>
<gene>
    <name evidence="1" type="ORF">LCMAC202_05720</name>
</gene>
<accession>A0A481YYZ9</accession>
<organism evidence="1">
    <name type="scientific">Marseillevirus LCMAC202</name>
    <dbReference type="NCBI Taxonomy" id="2506606"/>
    <lineage>
        <taxon>Viruses</taxon>
        <taxon>Varidnaviria</taxon>
        <taxon>Bamfordvirae</taxon>
        <taxon>Nucleocytoviricota</taxon>
        <taxon>Megaviricetes</taxon>
        <taxon>Pimascovirales</taxon>
        <taxon>Pimascovirales incertae sedis</taxon>
        <taxon>Marseilleviridae</taxon>
    </lineage>
</organism>
<protein>
    <submittedName>
        <fullName evidence="1">Uncharacterized protein</fullName>
    </submittedName>
</protein>